<organism evidence="3 4">
    <name type="scientific">Phaeodactylum tricornutum (strain CCAP 1055/1)</name>
    <dbReference type="NCBI Taxonomy" id="556484"/>
    <lineage>
        <taxon>Eukaryota</taxon>
        <taxon>Sar</taxon>
        <taxon>Stramenopiles</taxon>
        <taxon>Ochrophyta</taxon>
        <taxon>Bacillariophyta</taxon>
        <taxon>Bacillariophyceae</taxon>
        <taxon>Bacillariophycidae</taxon>
        <taxon>Naviculales</taxon>
        <taxon>Phaeodactylaceae</taxon>
        <taxon>Phaeodactylum</taxon>
    </lineage>
</organism>
<sequence>MLPSDLHRHPPLLWSRRRLAPLYLVLGYLIGELSKPVTGFAAPLPRSSSIRPFLHAQSSRTTTTSQAAFAPSSSSPQSTPSQQHTQKSRSSRKPLFYRNRAIHEDQYSSDSTVSRPEAANTLSRTTSRYSGMNLPMIRNLCLSQAALLAFSTAIALVCGVDLIVDSGISLPLWTATDGTVALLPENPWLWGVVAAVPMILLGHKVESSDARAASYVNFSTHNMVVTLFGRRRRLDVSNSLLECQGTSITHPTTSTADVLCQSLVLTLLTSITEEVVFRLWIPLALVSLTHSVPLALIGQAFLFGLCHTHHQSKAGENVLIGSLQALNGLWYGALYVLAGGSLLPGMVAHILYDWHVLVETWHVVNEQLDWAEKSHPLSPQEASEIRALQQQAGSALTNETLLFGRRFFYAFDRSQQETLSLADTQRAITYAFTGGANPLPTPSTSEVESIVRQIWLHREILRSEERVTLPEFLRVLFTLRAHALEQVRKGQGHEGTELV</sequence>
<dbReference type="GO" id="GO:0080120">
    <property type="term" value="P:CAAX-box protein maturation"/>
    <property type="evidence" value="ECO:0007669"/>
    <property type="project" value="UniProtKB-ARBA"/>
</dbReference>
<dbReference type="HOGENOM" id="CLU_546879_0_0_1"/>
<dbReference type="OrthoDB" id="42816at2759"/>
<dbReference type="EMBL" id="CM000627">
    <property type="protein sequence ID" value="EEC43837.1"/>
    <property type="molecule type" value="Genomic_DNA"/>
</dbReference>
<dbReference type="eggNOG" id="ENOG502S7PH">
    <property type="taxonomic scope" value="Eukaryota"/>
</dbReference>
<feature type="domain" description="CAAX prenyl protease 2/Lysostaphin resistance protein A-like" evidence="2">
    <location>
        <begin position="259"/>
        <end position="354"/>
    </location>
</feature>
<accession>B7GCB9</accession>
<protein>
    <recommendedName>
        <fullName evidence="2">CAAX prenyl protease 2/Lysostaphin resistance protein A-like domain-containing protein</fullName>
    </recommendedName>
</protein>
<feature type="region of interest" description="Disordered" evidence="1">
    <location>
        <begin position="55"/>
        <end position="92"/>
    </location>
</feature>
<dbReference type="AlphaFoldDB" id="B7GCB9"/>
<reference evidence="4" key="2">
    <citation type="submission" date="2008-08" db="EMBL/GenBank/DDBJ databases">
        <authorList>
            <consortium name="Diatom Consortium"/>
            <person name="Grigoriev I."/>
            <person name="Grimwood J."/>
            <person name="Kuo A."/>
            <person name="Otillar R.P."/>
            <person name="Salamov A."/>
            <person name="Detter J.C."/>
            <person name="Lindquist E."/>
            <person name="Shapiro H."/>
            <person name="Lucas S."/>
            <person name="Glavina del Rio T."/>
            <person name="Pitluck S."/>
            <person name="Rokhsar D."/>
            <person name="Bowler C."/>
        </authorList>
    </citation>
    <scope>GENOME REANNOTATION</scope>
    <source>
        <strain evidence="4">CCAP 1055/1</strain>
    </source>
</reference>
<keyword evidence="4" id="KW-1185">Reference proteome</keyword>
<feature type="compositionally biased region" description="Low complexity" evidence="1">
    <location>
        <begin position="56"/>
        <end position="85"/>
    </location>
</feature>
<reference evidence="3 4" key="1">
    <citation type="journal article" date="2008" name="Nature">
        <title>The Phaeodactylum genome reveals the evolutionary history of diatom genomes.</title>
        <authorList>
            <person name="Bowler C."/>
            <person name="Allen A.E."/>
            <person name="Badger J.H."/>
            <person name="Grimwood J."/>
            <person name="Jabbari K."/>
            <person name="Kuo A."/>
            <person name="Maheswari U."/>
            <person name="Martens C."/>
            <person name="Maumus F."/>
            <person name="Otillar R.P."/>
            <person name="Rayko E."/>
            <person name="Salamov A."/>
            <person name="Vandepoele K."/>
            <person name="Beszteri B."/>
            <person name="Gruber A."/>
            <person name="Heijde M."/>
            <person name="Katinka M."/>
            <person name="Mock T."/>
            <person name="Valentin K."/>
            <person name="Verret F."/>
            <person name="Berges J.A."/>
            <person name="Brownlee C."/>
            <person name="Cadoret J.P."/>
            <person name="Chiovitti A."/>
            <person name="Choi C.J."/>
            <person name="Coesel S."/>
            <person name="De Martino A."/>
            <person name="Detter J.C."/>
            <person name="Durkin C."/>
            <person name="Falciatore A."/>
            <person name="Fournet J."/>
            <person name="Haruta M."/>
            <person name="Huysman M.J."/>
            <person name="Jenkins B.D."/>
            <person name="Jiroutova K."/>
            <person name="Jorgensen R.E."/>
            <person name="Joubert Y."/>
            <person name="Kaplan A."/>
            <person name="Kroger N."/>
            <person name="Kroth P.G."/>
            <person name="La Roche J."/>
            <person name="Lindquist E."/>
            <person name="Lommer M."/>
            <person name="Martin-Jezequel V."/>
            <person name="Lopez P.J."/>
            <person name="Lucas S."/>
            <person name="Mangogna M."/>
            <person name="McGinnis K."/>
            <person name="Medlin L.K."/>
            <person name="Montsant A."/>
            <person name="Oudot-Le Secq M.P."/>
            <person name="Napoli C."/>
            <person name="Obornik M."/>
            <person name="Parker M.S."/>
            <person name="Petit J.L."/>
            <person name="Porcel B.M."/>
            <person name="Poulsen N."/>
            <person name="Robison M."/>
            <person name="Rychlewski L."/>
            <person name="Rynearson T.A."/>
            <person name="Schmutz J."/>
            <person name="Shapiro H."/>
            <person name="Siaut M."/>
            <person name="Stanley M."/>
            <person name="Sussman M.R."/>
            <person name="Taylor A.R."/>
            <person name="Vardi A."/>
            <person name="von Dassow P."/>
            <person name="Vyverman W."/>
            <person name="Willis A."/>
            <person name="Wyrwicz L.S."/>
            <person name="Rokhsar D.S."/>
            <person name="Weissenbach J."/>
            <person name="Armbrust E.V."/>
            <person name="Green B.R."/>
            <person name="Van de Peer Y."/>
            <person name="Grigoriev I.V."/>
        </authorList>
    </citation>
    <scope>NUCLEOTIDE SEQUENCE [LARGE SCALE GENOMIC DNA]</scope>
    <source>
        <strain evidence="3 4">CCAP 1055/1</strain>
    </source>
</reference>
<gene>
    <name evidence="3" type="ORF">PHATRDRAFT_49926</name>
</gene>
<dbReference type="Pfam" id="PF02517">
    <property type="entry name" value="Rce1-like"/>
    <property type="match status" value="1"/>
</dbReference>
<dbReference type="PaxDb" id="2850-Phatr49926"/>
<evidence type="ECO:0000259" key="2">
    <source>
        <dbReference type="Pfam" id="PF02517"/>
    </source>
</evidence>
<dbReference type="GO" id="GO:0004175">
    <property type="term" value="F:endopeptidase activity"/>
    <property type="evidence" value="ECO:0007669"/>
    <property type="project" value="UniProtKB-ARBA"/>
</dbReference>
<evidence type="ECO:0000313" key="3">
    <source>
        <dbReference type="EMBL" id="EEC43837.1"/>
    </source>
</evidence>
<evidence type="ECO:0000313" key="4">
    <source>
        <dbReference type="Proteomes" id="UP000000759"/>
    </source>
</evidence>
<dbReference type="InterPro" id="IPR003675">
    <property type="entry name" value="Rce1/LyrA-like_dom"/>
</dbReference>
<dbReference type="KEGG" id="pti:PHATRDRAFT_49926"/>
<name>B7GCB9_PHATC</name>
<dbReference type="RefSeq" id="XP_002184778.1">
    <property type="nucleotide sequence ID" value="XM_002184742.1"/>
</dbReference>
<evidence type="ECO:0000256" key="1">
    <source>
        <dbReference type="SAM" id="MobiDB-lite"/>
    </source>
</evidence>
<dbReference type="InParanoid" id="B7GCB9"/>
<dbReference type="Proteomes" id="UP000000759">
    <property type="component" value="Chromosome 25"/>
</dbReference>
<dbReference type="GeneID" id="7198624"/>
<proteinExistence type="predicted"/>